<organism evidence="1 2">
    <name type="scientific">Heliomicrobium undosum</name>
    <dbReference type="NCBI Taxonomy" id="121734"/>
    <lineage>
        <taxon>Bacteria</taxon>
        <taxon>Bacillati</taxon>
        <taxon>Bacillota</taxon>
        <taxon>Clostridia</taxon>
        <taxon>Eubacteriales</taxon>
        <taxon>Heliobacteriaceae</taxon>
        <taxon>Heliomicrobium</taxon>
    </lineage>
</organism>
<reference evidence="1 2" key="1">
    <citation type="submission" date="2020-01" db="EMBL/GenBank/DDBJ databases">
        <title>Whole-genome sequence of Heliobacterium undosum DSM 13378.</title>
        <authorList>
            <person name="Kyndt J.A."/>
            <person name="Meyer T.E."/>
        </authorList>
    </citation>
    <scope>NUCLEOTIDE SEQUENCE [LARGE SCALE GENOMIC DNA]</scope>
    <source>
        <strain evidence="1 2">DSM 13378</strain>
    </source>
</reference>
<dbReference type="Pfam" id="PF14398">
    <property type="entry name" value="ATPgrasp_YheCD"/>
    <property type="match status" value="1"/>
</dbReference>
<name>A0A845L256_9FIRM</name>
<dbReference type="Proteomes" id="UP000463470">
    <property type="component" value="Unassembled WGS sequence"/>
</dbReference>
<evidence type="ECO:0000313" key="1">
    <source>
        <dbReference type="EMBL" id="MZP28570.1"/>
    </source>
</evidence>
<comment type="caution">
    <text evidence="1">The sequence shown here is derived from an EMBL/GenBank/DDBJ whole genome shotgun (WGS) entry which is preliminary data.</text>
</comment>
<dbReference type="Gene3D" id="3.30.470.20">
    <property type="entry name" value="ATP-grasp fold, B domain"/>
    <property type="match status" value="1"/>
</dbReference>
<protein>
    <recommendedName>
        <fullName evidence="3">ATP-grasp domain-containing protein</fullName>
    </recommendedName>
</protein>
<accession>A0A845L256</accession>
<dbReference type="EMBL" id="WXEY01000002">
    <property type="protein sequence ID" value="MZP28570.1"/>
    <property type="molecule type" value="Genomic_DNA"/>
</dbReference>
<dbReference type="OrthoDB" id="1809801at2"/>
<dbReference type="SUPFAM" id="SSF56059">
    <property type="entry name" value="Glutathione synthetase ATP-binding domain-like"/>
    <property type="match status" value="1"/>
</dbReference>
<sequence>MGTIYLTAHQAGTIGVEAGKAVLIRAGVLSWQANVRVVSTKLQSPLAPGVLSGLHWPADLPYQLTYSKEEQAFVAGPLLGIFSYRYPNKSYLWSSHLKETQRYARDLGVIAVVFSPQDIDWGERTVTGVILVGDEWRKKTFPIPRVVYNRIPSRKVENLPEVIDCKNHLLEIPGLILFNPRYLDKWETHRLLQQHVAVRSLLPETRLLQKAEDIWPLLKEHRVVYIKPIHGTQGYGIYRIGLHPSGGYSWIGCQSAVTLGLAYTRNAIEAKIKRLLERTAYVAQQGLRLALIEGAPFDIRLLAQKDGRGKWGITKAFGRIAPPGKFTSNLSQGGKAMGILNSLKAASLPPKRKRSTILRELQRWGGALPRILEESAGFTLGELGLDMAIDRSGKVWLLEINAKPFKRLDEGEGDPRLVRLSLERPVVYGRFLDGFEDEGRGRSP</sequence>
<keyword evidence="2" id="KW-1185">Reference proteome</keyword>
<dbReference type="InterPro" id="IPR026838">
    <property type="entry name" value="YheC/D"/>
</dbReference>
<evidence type="ECO:0008006" key="3">
    <source>
        <dbReference type="Google" id="ProtNLM"/>
    </source>
</evidence>
<proteinExistence type="predicted"/>
<dbReference type="AlphaFoldDB" id="A0A845L256"/>
<gene>
    <name evidence="1" type="ORF">GTO91_02370</name>
</gene>
<dbReference type="RefSeq" id="WP_161254333.1">
    <property type="nucleotide sequence ID" value="NZ_WXEY01000002.1"/>
</dbReference>
<evidence type="ECO:0000313" key="2">
    <source>
        <dbReference type="Proteomes" id="UP000463470"/>
    </source>
</evidence>